<dbReference type="RefSeq" id="WP_091538990.1">
    <property type="nucleotide sequence ID" value="NZ_FMUS01000001.1"/>
</dbReference>
<gene>
    <name evidence="2" type="ORF">SAMN03080606_00230</name>
</gene>
<accession>A0A1G5AP32</accession>
<proteinExistence type="predicted"/>
<name>A0A1G5AP32_9FIRM</name>
<reference evidence="2 3" key="1">
    <citation type="submission" date="2016-10" db="EMBL/GenBank/DDBJ databases">
        <authorList>
            <person name="de Groot N.N."/>
        </authorList>
    </citation>
    <scope>NUCLEOTIDE SEQUENCE [LARGE SCALE GENOMIC DNA]</scope>
    <source>
        <strain evidence="2 3">DSM 18978</strain>
    </source>
</reference>
<evidence type="ECO:0000256" key="1">
    <source>
        <dbReference type="SAM" id="SignalP"/>
    </source>
</evidence>
<keyword evidence="1" id="KW-0732">Signal</keyword>
<feature type="signal peptide" evidence="1">
    <location>
        <begin position="1"/>
        <end position="24"/>
    </location>
</feature>
<dbReference type="OrthoDB" id="1955487at2"/>
<protein>
    <recommendedName>
        <fullName evidence="4">Copper amine oxidase N-terminal domain-containing protein</fullName>
    </recommendedName>
</protein>
<evidence type="ECO:0008006" key="4">
    <source>
        <dbReference type="Google" id="ProtNLM"/>
    </source>
</evidence>
<keyword evidence="3" id="KW-1185">Reference proteome</keyword>
<feature type="chain" id="PRO_5011792058" description="Copper amine oxidase N-terminal domain-containing protein" evidence="1">
    <location>
        <begin position="25"/>
        <end position="416"/>
    </location>
</feature>
<dbReference type="AlphaFoldDB" id="A0A1G5AP32"/>
<sequence>MKKTIAKVLTVIMILGFSLASVSAATPPGLEKKGGLPPGLQKKDELPPGIQKRFVIPNENKLTFEATIVDIDIEEKRIVVKDGTALIHLLVSDKAKIELNDAAAKLADLRKGDEVYLKLDDKNTIIEIKATAAEGRETILEGEIVSIDSVKKEFVLKHQDKRTLIKVDSDTVIKEGRTSKSFSDLKINMDVKVTVKEEKVVLIEINPIEYTKITGTIYSINLKDKELIIREGNTSSFYRLNSDTAIYVDNTKKILSDLKVDMTVEAYVDGITLKTLYATDLNYTMIEAVIKSVDTAKSEMVLEYNNKQELFNVDKNATIKINGINHVLSDLKADMQVKVKVQSDKIVEVTVLNDIVVYEGRLLTLQTGNTPTVTVEINNESKYFNVDKNVNLTDITVGNQVKIYVRNSVVIAIHEK</sequence>
<evidence type="ECO:0000313" key="3">
    <source>
        <dbReference type="Proteomes" id="UP000198636"/>
    </source>
</evidence>
<dbReference type="Proteomes" id="UP000198636">
    <property type="component" value="Unassembled WGS sequence"/>
</dbReference>
<organism evidence="2 3">
    <name type="scientific">Alkaliphilus peptidifermentans DSM 18978</name>
    <dbReference type="NCBI Taxonomy" id="1120976"/>
    <lineage>
        <taxon>Bacteria</taxon>
        <taxon>Bacillati</taxon>
        <taxon>Bacillota</taxon>
        <taxon>Clostridia</taxon>
        <taxon>Peptostreptococcales</taxon>
        <taxon>Natronincolaceae</taxon>
        <taxon>Alkaliphilus</taxon>
    </lineage>
</organism>
<dbReference type="EMBL" id="FMUS01000001">
    <property type="protein sequence ID" value="SCX79612.1"/>
    <property type="molecule type" value="Genomic_DNA"/>
</dbReference>
<evidence type="ECO:0000313" key="2">
    <source>
        <dbReference type="EMBL" id="SCX79612.1"/>
    </source>
</evidence>
<dbReference type="STRING" id="1120976.SAMN03080606_00230"/>